<gene>
    <name evidence="2" type="ORF">ACFQE0_26000</name>
</gene>
<protein>
    <submittedName>
        <fullName evidence="2">Uncharacterized protein</fullName>
    </submittedName>
</protein>
<feature type="region of interest" description="Disordered" evidence="1">
    <location>
        <begin position="27"/>
        <end position="69"/>
    </location>
</feature>
<evidence type="ECO:0000313" key="2">
    <source>
        <dbReference type="EMBL" id="MFC6792706.1"/>
    </source>
</evidence>
<dbReference type="RefSeq" id="WP_378974897.1">
    <property type="nucleotide sequence ID" value="NZ_JBHSWN010000001.1"/>
</dbReference>
<dbReference type="EMBL" id="JBHSWN010000001">
    <property type="protein sequence ID" value="MFC6792706.1"/>
    <property type="molecule type" value="Genomic_DNA"/>
</dbReference>
<keyword evidence="3" id="KW-1185">Reference proteome</keyword>
<reference evidence="3" key="1">
    <citation type="journal article" date="2019" name="Int. J. Syst. Evol. Microbiol.">
        <title>The Global Catalogue of Microorganisms (GCM) 10K type strain sequencing project: providing services to taxonomists for standard genome sequencing and annotation.</title>
        <authorList>
            <consortium name="The Broad Institute Genomics Platform"/>
            <consortium name="The Broad Institute Genome Sequencing Center for Infectious Disease"/>
            <person name="Wu L."/>
            <person name="Ma J."/>
        </authorList>
    </citation>
    <scope>NUCLEOTIDE SEQUENCE [LARGE SCALE GENOMIC DNA]</scope>
    <source>
        <strain evidence="3">CCUG 48316</strain>
    </source>
</reference>
<accession>A0ABW2BRW1</accession>
<evidence type="ECO:0000313" key="3">
    <source>
        <dbReference type="Proteomes" id="UP001596292"/>
    </source>
</evidence>
<feature type="compositionally biased region" description="Basic and acidic residues" evidence="1">
    <location>
        <begin position="35"/>
        <end position="45"/>
    </location>
</feature>
<sequence>MFAKARTGNATLIKELHDLTRLVGAQRAVEAEPDMPMRRGKKEEAQEAAQTAGVGTEWGDDLGQAPALN</sequence>
<evidence type="ECO:0000256" key="1">
    <source>
        <dbReference type="SAM" id="MobiDB-lite"/>
    </source>
</evidence>
<name>A0ABW2BRW1_9HYPH</name>
<organism evidence="2 3">
    <name type="scientific">Methylobacterium komagatae</name>
    <dbReference type="NCBI Taxonomy" id="374425"/>
    <lineage>
        <taxon>Bacteria</taxon>
        <taxon>Pseudomonadati</taxon>
        <taxon>Pseudomonadota</taxon>
        <taxon>Alphaproteobacteria</taxon>
        <taxon>Hyphomicrobiales</taxon>
        <taxon>Methylobacteriaceae</taxon>
        <taxon>Methylobacterium</taxon>
    </lineage>
</organism>
<comment type="caution">
    <text evidence="2">The sequence shown here is derived from an EMBL/GenBank/DDBJ whole genome shotgun (WGS) entry which is preliminary data.</text>
</comment>
<proteinExistence type="predicted"/>
<dbReference type="Proteomes" id="UP001596292">
    <property type="component" value="Unassembled WGS sequence"/>
</dbReference>